<feature type="transmembrane region" description="Helical" evidence="2">
    <location>
        <begin position="1249"/>
        <end position="1265"/>
    </location>
</feature>
<dbReference type="Pfam" id="PF07779">
    <property type="entry name" value="Cas1_AcylT"/>
    <property type="match status" value="1"/>
</dbReference>
<dbReference type="Proteomes" id="UP001230188">
    <property type="component" value="Unassembled WGS sequence"/>
</dbReference>
<dbReference type="SUPFAM" id="SSF53448">
    <property type="entry name" value="Nucleotide-diphospho-sugar transferases"/>
    <property type="match status" value="1"/>
</dbReference>
<feature type="compositionally biased region" description="Low complexity" evidence="1">
    <location>
        <begin position="765"/>
        <end position="775"/>
    </location>
</feature>
<feature type="compositionally biased region" description="Low complexity" evidence="1">
    <location>
        <begin position="894"/>
        <end position="907"/>
    </location>
</feature>
<feature type="compositionally biased region" description="Pro residues" evidence="1">
    <location>
        <begin position="738"/>
        <end position="753"/>
    </location>
</feature>
<keyword evidence="2" id="KW-0812">Transmembrane</keyword>
<dbReference type="EMBL" id="JAQMWT010000376">
    <property type="protein sequence ID" value="KAJ8602577.1"/>
    <property type="molecule type" value="Genomic_DNA"/>
</dbReference>
<feature type="compositionally biased region" description="Basic and acidic residues" evidence="1">
    <location>
        <begin position="598"/>
        <end position="616"/>
    </location>
</feature>
<feature type="compositionally biased region" description="Acidic residues" evidence="1">
    <location>
        <begin position="1058"/>
        <end position="1075"/>
    </location>
</feature>
<evidence type="ECO:0000256" key="1">
    <source>
        <dbReference type="SAM" id="MobiDB-lite"/>
    </source>
</evidence>
<organism evidence="5 6">
    <name type="scientific">Chrysophaeum taylorii</name>
    <dbReference type="NCBI Taxonomy" id="2483200"/>
    <lineage>
        <taxon>Eukaryota</taxon>
        <taxon>Sar</taxon>
        <taxon>Stramenopiles</taxon>
        <taxon>Ochrophyta</taxon>
        <taxon>Pelagophyceae</taxon>
        <taxon>Pelagomonadales</taxon>
        <taxon>Pelagomonadaceae</taxon>
        <taxon>Chrysophaeum</taxon>
    </lineage>
</organism>
<feature type="region of interest" description="Disordered" evidence="1">
    <location>
        <begin position="887"/>
        <end position="926"/>
    </location>
</feature>
<feature type="domain" description="Cas1p 10 TM acyl transferase" evidence="4">
    <location>
        <begin position="1177"/>
        <end position="1538"/>
    </location>
</feature>
<dbReference type="PANTHER" id="PTHR33604:SF3">
    <property type="entry name" value="OSJNBA0004B13.7 PROTEIN"/>
    <property type="match status" value="1"/>
</dbReference>
<dbReference type="InterPro" id="IPR012419">
    <property type="entry name" value="Cas1_AcylTrans_dom"/>
</dbReference>
<feature type="transmembrane region" description="Helical" evidence="2">
    <location>
        <begin position="1564"/>
        <end position="1585"/>
    </location>
</feature>
<feature type="region of interest" description="Disordered" evidence="1">
    <location>
        <begin position="597"/>
        <end position="616"/>
    </location>
</feature>
<feature type="compositionally biased region" description="Pro residues" evidence="1">
    <location>
        <begin position="908"/>
        <end position="919"/>
    </location>
</feature>
<sequence>MRGLLFVLLLLFWGGNGVLREVTIKVLTQRRARGLERVLGSLRNGSYPSTVSLPVEIFVDALDDESHDPLTLAVARGFEWPFPVSIITSPHRSGVRGQWLQCADPSVFGDEMRRVLIVEDDVELSSVWFEFLERAVGVKNVAGVSLQRQPYRLDGYGKEFGLKKRTMAPLFREDDDAEIFAFAHVGSWGFSPDPWVWLEFLRTFDVDKWSVSADGLPRAEAVASGAPFRESLPSRWYRQSENRASTWTAHFDAFMAEKGLFVVHAKLPARRALAVSYRDSGEHYALASPDSVLLSSLEWNGLDLDFDEVPRVALSGERLSESESRLLLDVFWRSDDTVTTDTAAAVQGYGFGNSFPTVSRDQAICVLDGKKVAIIGDSISRYFTWQFNWFLRYGTLNPEFEETATDSSYYDQNVAWVSTGYRSQSARHRQNMRSASNSYFDGVGATIDTTFWFIQDTWYPDLEDIAPEITSEYDVLIANSGWWERNSATDLDGNLIDGVDCTDAKMYTDSSCLDAYGADLDSLYDGILASFVDSSSKAVVFRLSSCCGGGPYATDAATLEGSIAVSAMNAKATQVLTDYGVEVLDVEHLISNVNINVNREDDPSPDSIARDDRSFDGTHPRAAHDYVWTQMLLWKIAKQLGREESCFGGSPTRSPSSNPTTLTPTTSEPTKSPTPRPTASLAPTTAGCINGIQDGAETDVDCGGPVCEACAAGKACAADSDCSSLSCFSGSCVPSPSPAPTPAPTLFPSPKPTAAPSTGLPTAPPTISSVPSSAPAPKPTFGAPAPTAGENCEDSYAGCPPPTPLEVCQGDTCFACIDVKDDGVRYERKDSEWYRVFGENCPSAGQRLMLALFLALLACLGLLLLLGGGGDGGGCAADAQKRLVQKYRTHSSNNRDTTAANNNNLTTTPPPPPPPPPPQVAGGKGALEDELSGSALRVLKQMEAQEERYRSARGGGNEMEMTHTHKTSTLGAIAEDAPIEEASSHVHHSRPRNHTSSSYRAGGATSSRYARTTQTGFSQKLTWSNHVSVPRSARFAEPYSHNSSNVASSVAFSFYDGGDSDDDDDDARDDDDDDTTTAAPHDQALVPKPKPASSSSSSSKPRGGPGPKTYAAATTALEMALILVACVVGEHRMPSGYLPAASRYQTENIDLWTFVMVALLMVSVIKLKVVDPESASSSSADNIFLSRAQANEWKGWMQVAFVAYHYTNAQDVYVPVRWFVSAYVWLSGFGNGVYFWTSADFSFKRFAQQLWRINFLCLLLSLATATPWIDYYFVALATIHFILIWLALAIARLLGKHALNFYAPDRKAGVEAHPAEKAIGIVLLLVFVVAIWGQGTPDNFGSGSLVYKKIFQGTLRAVSTHTENYFWTRTKMDYLSSAHGLAFAAIYSKLRDAWPTFGIRARLLAALPTAAALAVAIFVAKLPRFCCRQGLEYRKVNAYIGTLWIPFYLVARNLTPWLANRISTPMEWIGMHSLEFYLLQFHVFLTRRSQEILYVIPNENWALTNMAIVGFLYVIIVVKSLEATSVLRSVAWRASKLKVAVSVLWTLLFYTLFATLFSSDCSPLSWGLWTAFFVIALACLLYWTATT</sequence>
<feature type="transmembrane region" description="Helical" evidence="2">
    <location>
        <begin position="1271"/>
        <end position="1294"/>
    </location>
</feature>
<feature type="compositionally biased region" description="Polar residues" evidence="1">
    <location>
        <begin position="994"/>
        <end position="1012"/>
    </location>
</feature>
<evidence type="ECO:0000313" key="6">
    <source>
        <dbReference type="Proteomes" id="UP001230188"/>
    </source>
</evidence>
<dbReference type="Gene3D" id="3.90.550.10">
    <property type="entry name" value="Spore Coat Polysaccharide Biosynthesis Protein SpsA, Chain A"/>
    <property type="match status" value="1"/>
</dbReference>
<feature type="region of interest" description="Disordered" evidence="1">
    <location>
        <begin position="980"/>
        <end position="1012"/>
    </location>
</feature>
<gene>
    <name evidence="5" type="ORF">CTAYLR_008775</name>
</gene>
<comment type="caution">
    <text evidence="5">The sequence shown here is derived from an EMBL/GenBank/DDBJ whole genome shotgun (WGS) entry which is preliminary data.</text>
</comment>
<feature type="signal peptide" evidence="3">
    <location>
        <begin position="1"/>
        <end position="17"/>
    </location>
</feature>
<feature type="transmembrane region" description="Helical" evidence="2">
    <location>
        <begin position="1439"/>
        <end position="1459"/>
    </location>
</feature>
<feature type="transmembrane region" description="Helical" evidence="2">
    <location>
        <begin position="1539"/>
        <end position="1558"/>
    </location>
</feature>
<keyword evidence="2" id="KW-0472">Membrane</keyword>
<feature type="compositionally biased region" description="Low complexity" evidence="1">
    <location>
        <begin position="650"/>
        <end position="673"/>
    </location>
</feature>
<feature type="compositionally biased region" description="Low complexity" evidence="1">
    <location>
        <begin position="1091"/>
        <end position="1102"/>
    </location>
</feature>
<feature type="region of interest" description="Disordered" evidence="1">
    <location>
        <begin position="738"/>
        <end position="782"/>
    </location>
</feature>
<accession>A0AAD7UCQ8</accession>
<feature type="transmembrane region" description="Helical" evidence="2">
    <location>
        <begin position="1315"/>
        <end position="1333"/>
    </location>
</feature>
<dbReference type="PANTHER" id="PTHR33604">
    <property type="entry name" value="OSJNBA0004B13.7 PROTEIN"/>
    <property type="match status" value="1"/>
</dbReference>
<name>A0AAD7UCQ8_9STRA</name>
<keyword evidence="2" id="KW-1133">Transmembrane helix</keyword>
<evidence type="ECO:0000256" key="2">
    <source>
        <dbReference type="SAM" id="Phobius"/>
    </source>
</evidence>
<feature type="transmembrane region" description="Helical" evidence="2">
    <location>
        <begin position="1218"/>
        <end position="1237"/>
    </location>
</feature>
<keyword evidence="6" id="KW-1185">Reference proteome</keyword>
<keyword evidence="3" id="KW-0732">Signal</keyword>
<feature type="transmembrane region" description="Helical" evidence="2">
    <location>
        <begin position="848"/>
        <end position="866"/>
    </location>
</feature>
<feature type="transmembrane region" description="Helical" evidence="2">
    <location>
        <begin position="1399"/>
        <end position="1419"/>
    </location>
</feature>
<evidence type="ECO:0000259" key="4">
    <source>
        <dbReference type="Pfam" id="PF07779"/>
    </source>
</evidence>
<feature type="region of interest" description="Disordered" evidence="1">
    <location>
        <begin position="1054"/>
        <end position="1110"/>
    </location>
</feature>
<feature type="chain" id="PRO_5042135361" description="Cas1p 10 TM acyl transferase domain-containing protein" evidence="3">
    <location>
        <begin position="18"/>
        <end position="1587"/>
    </location>
</feature>
<feature type="region of interest" description="Disordered" evidence="1">
    <location>
        <begin position="645"/>
        <end position="683"/>
    </location>
</feature>
<dbReference type="InterPro" id="IPR029044">
    <property type="entry name" value="Nucleotide-diphossugar_trans"/>
</dbReference>
<feature type="transmembrane region" description="Helical" evidence="2">
    <location>
        <begin position="1151"/>
        <end position="1169"/>
    </location>
</feature>
<reference evidence="5" key="1">
    <citation type="submission" date="2023-01" db="EMBL/GenBank/DDBJ databases">
        <title>Metagenome sequencing of chrysophaentin producing Chrysophaeum taylorii.</title>
        <authorList>
            <person name="Davison J."/>
            <person name="Bewley C."/>
        </authorList>
    </citation>
    <scope>NUCLEOTIDE SEQUENCE</scope>
    <source>
        <strain evidence="5">NIES-1699</strain>
    </source>
</reference>
<evidence type="ECO:0000313" key="5">
    <source>
        <dbReference type="EMBL" id="KAJ8602577.1"/>
    </source>
</evidence>
<protein>
    <recommendedName>
        <fullName evidence="4">Cas1p 10 TM acyl transferase domain-containing protein</fullName>
    </recommendedName>
</protein>
<feature type="transmembrane region" description="Helical" evidence="2">
    <location>
        <begin position="1501"/>
        <end position="1518"/>
    </location>
</feature>
<proteinExistence type="predicted"/>
<evidence type="ECO:0000256" key="3">
    <source>
        <dbReference type="SAM" id="SignalP"/>
    </source>
</evidence>